<keyword evidence="3" id="KW-0812">Transmembrane</keyword>
<proteinExistence type="inferred from homology"/>
<dbReference type="KEGG" id="tpv:TP03_0450"/>
<comment type="caution">
    <text evidence="7">The sequence shown here is derived from an EMBL/GenBank/DDBJ whole genome shotgun (WGS) entry which is preliminary data.</text>
</comment>
<keyword evidence="5" id="KW-0472">Membrane</keyword>
<dbReference type="RefSeq" id="XP_763470.1">
    <property type="nucleotide sequence ID" value="XM_758377.1"/>
</dbReference>
<evidence type="ECO:0000256" key="1">
    <source>
        <dbReference type="ARBA" id="ARBA00004141"/>
    </source>
</evidence>
<feature type="region of interest" description="Disordered" evidence="6">
    <location>
        <begin position="865"/>
        <end position="907"/>
    </location>
</feature>
<evidence type="ECO:0000313" key="7">
    <source>
        <dbReference type="EMBL" id="EAN31187.1"/>
    </source>
</evidence>
<organism evidence="7 8">
    <name type="scientific">Theileria parva</name>
    <name type="common">East coast fever infection agent</name>
    <dbReference type="NCBI Taxonomy" id="5875"/>
    <lineage>
        <taxon>Eukaryota</taxon>
        <taxon>Sar</taxon>
        <taxon>Alveolata</taxon>
        <taxon>Apicomplexa</taxon>
        <taxon>Aconoidasida</taxon>
        <taxon>Piroplasmida</taxon>
        <taxon>Theileriidae</taxon>
        <taxon>Theileria</taxon>
    </lineage>
</organism>
<evidence type="ECO:0000313" key="8">
    <source>
        <dbReference type="Proteomes" id="UP000001949"/>
    </source>
</evidence>
<dbReference type="InParanoid" id="Q4MZR2"/>
<evidence type="ECO:0000256" key="6">
    <source>
        <dbReference type="SAM" id="MobiDB-lite"/>
    </source>
</evidence>
<dbReference type="GO" id="GO:0016020">
    <property type="term" value="C:membrane"/>
    <property type="evidence" value="ECO:0007669"/>
    <property type="project" value="UniProtKB-SubCell"/>
</dbReference>
<dbReference type="EMBL" id="AAGK01000005">
    <property type="protein sequence ID" value="EAN31187.1"/>
    <property type="molecule type" value="Genomic_DNA"/>
</dbReference>
<evidence type="ECO:0000256" key="4">
    <source>
        <dbReference type="ARBA" id="ARBA00022989"/>
    </source>
</evidence>
<dbReference type="GeneID" id="3500174"/>
<dbReference type="PANTHER" id="PTHR17920:SF3">
    <property type="entry name" value="TRANSMEMBRANE AND COILED-COIL DOMAIN-CONTAINING PROTEIN 4"/>
    <property type="match status" value="1"/>
</dbReference>
<comment type="similarity">
    <text evidence="2">Belongs to the TMCO4 family.</text>
</comment>
<evidence type="ECO:0000256" key="2">
    <source>
        <dbReference type="ARBA" id="ARBA00009824"/>
    </source>
</evidence>
<dbReference type="Pfam" id="PF05277">
    <property type="entry name" value="DUF726"/>
    <property type="match status" value="2"/>
</dbReference>
<evidence type="ECO:0008006" key="9">
    <source>
        <dbReference type="Google" id="ProtNLM"/>
    </source>
</evidence>
<dbReference type="InterPro" id="IPR029058">
    <property type="entry name" value="AB_hydrolase_fold"/>
</dbReference>
<dbReference type="ESTHER" id="thepa-q4mzr2">
    <property type="family name" value="Duf_726"/>
</dbReference>
<sequence length="1082" mass="122184">MIGRLHRQNSFGPPEKKSTLVISRAMEFKILEGESSIPNASPVVLESINKSLDSLIVSHRGTKRVVYDLPNFVNNIVISHCDLSDKELIDKRYGEYFDGYSLANNVQYIPVEIECLTNLSPELSKSILALFVSIIFDYISEDKNLNEPELIKWGTTFLQRMGKILNLTEVEVSSIIKPVSQSLELKQLGMNFDDLKLEKRIHVNYIQEHLRPMQDSINDFFKQAIGTDDNESDFTNEFAQSETHNPPDQQDLLYDDPEDQDFLQYITDNKHLSQYVQDNQHVLQHSQDENPPQNLPQNLSQDISDNEDLFQDDLEVDDQEKEEEECFKRNFIENYRPDDKSSVDSNSLPEVLNTFDPLLPKEPTDSDTINQEHFNFNPDLNFNNDSVNSDFDLKTVDVNNTDLNRADLNNIDLNSNTDDINPNPEPVDMNINVALSNLSSSSGTELDTDELEQEADDLLRDLEKSLVHKSGPSNVDYESLLNDMSNLNLPPKKNKSLPSKILGNISKKINMVFSINSDKPGKFTYKSSIESSRSYPNQDYLNNLLLIEKSPDVVAVLVRNLLLKYIISGFNDSRAQVVFSKFANLLGVTTASVLSIQNNIVSDLAGILDVNAHKTSSKKVSKRLKILSATVGGTALLALTAGVASPVLAVGIAFLGLSGTGFSTYLSSNEGFNFLKNIFGLNVSLTQFKPKRELMTNLQFIQMNPNTFRDSLNDHESSHYSSGRESTRNEKEEVNSNYIGICICVGNNVFLNEIFFFENETIDFKSSETIRHFDSEYIDIWRRQFPVPINDLYLLKWESKLLASLHRMLLKLTSLSIYQKSLELYRTINNSVYVTHYNPTDFLVNNDLVETGSMVQVDTVRDSSGGNRYFSNEGSSGNYYSSPNRNSPTISPTKPQDRDSGSSKFDPYGNKSINNINWPLGLIQLCSNLDNCWLVCRSRAEVCGSLLATAICDKLLTGDRHVSLIGYSMGARAILYCLLKLFERNKLNTVKDVVLMGLPSTAGYAEWNKCSSVVAGRLINVYNENDWILAFLYRYTSIHKVAGLAPVVHEKVENFNVCNLFDSHADYFENISKILSFLNIQL</sequence>
<dbReference type="Proteomes" id="UP000001949">
    <property type="component" value="Unassembled WGS sequence"/>
</dbReference>
<dbReference type="InterPro" id="IPR007941">
    <property type="entry name" value="DUF726"/>
</dbReference>
<keyword evidence="8" id="KW-1185">Reference proteome</keyword>
<accession>Q4MZR2</accession>
<dbReference type="eggNOG" id="KOG2385">
    <property type="taxonomic scope" value="Eukaryota"/>
</dbReference>
<feature type="compositionally biased region" description="Low complexity" evidence="6">
    <location>
        <begin position="871"/>
        <end position="888"/>
    </location>
</feature>
<dbReference type="FunCoup" id="Q4MZR2">
    <property type="interactions" value="4"/>
</dbReference>
<protein>
    <recommendedName>
        <fullName evidence="9">DUF726-domain-containing protein</fullName>
    </recommendedName>
</protein>
<reference evidence="7 8" key="1">
    <citation type="journal article" date="2005" name="Science">
        <title>Genome sequence of Theileria parva, a bovine pathogen that transforms lymphocytes.</title>
        <authorList>
            <person name="Gardner M.J."/>
            <person name="Bishop R."/>
            <person name="Shah T."/>
            <person name="de Villiers E.P."/>
            <person name="Carlton J.M."/>
            <person name="Hall N."/>
            <person name="Ren Q."/>
            <person name="Paulsen I.T."/>
            <person name="Pain A."/>
            <person name="Berriman M."/>
            <person name="Wilson R.J.M."/>
            <person name="Sato S."/>
            <person name="Ralph S.A."/>
            <person name="Mann D.J."/>
            <person name="Xiong Z."/>
            <person name="Shallom S.J."/>
            <person name="Weidman J."/>
            <person name="Jiang L."/>
            <person name="Lynn J."/>
            <person name="Weaver B."/>
            <person name="Shoaibi A."/>
            <person name="Domingo A.R."/>
            <person name="Wasawo D."/>
            <person name="Crabtree J."/>
            <person name="Wortman J.R."/>
            <person name="Haas B."/>
            <person name="Angiuoli S.V."/>
            <person name="Creasy T.H."/>
            <person name="Lu C."/>
            <person name="Suh B."/>
            <person name="Silva J.C."/>
            <person name="Utterback T.R."/>
            <person name="Feldblyum T.V."/>
            <person name="Pertea M."/>
            <person name="Allen J."/>
            <person name="Nierman W.C."/>
            <person name="Taracha E.L.N."/>
            <person name="Salzberg S.L."/>
            <person name="White O.R."/>
            <person name="Fitzhugh H.A."/>
            <person name="Morzaria S."/>
            <person name="Venter J.C."/>
            <person name="Fraser C.M."/>
            <person name="Nene V."/>
        </authorList>
    </citation>
    <scope>NUCLEOTIDE SEQUENCE [LARGE SCALE GENOMIC DNA]</scope>
    <source>
        <strain evidence="7 8">Muguga</strain>
    </source>
</reference>
<dbReference type="SUPFAM" id="SSF53474">
    <property type="entry name" value="alpha/beta-Hydrolases"/>
    <property type="match status" value="1"/>
</dbReference>
<gene>
    <name evidence="7" type="ordered locus">TP03_0450</name>
</gene>
<dbReference type="OMA" id="RYMEWKL"/>
<dbReference type="PANTHER" id="PTHR17920">
    <property type="entry name" value="TRANSMEMBRANE AND COILED-COIL DOMAIN-CONTAINING PROTEIN 4 TMCO4"/>
    <property type="match status" value="1"/>
</dbReference>
<evidence type="ECO:0000256" key="5">
    <source>
        <dbReference type="ARBA" id="ARBA00023136"/>
    </source>
</evidence>
<comment type="subcellular location">
    <subcellularLocation>
        <location evidence="1">Membrane</location>
        <topology evidence="1">Multi-pass membrane protein</topology>
    </subcellularLocation>
</comment>
<dbReference type="AlphaFoldDB" id="Q4MZR2"/>
<evidence type="ECO:0000256" key="3">
    <source>
        <dbReference type="ARBA" id="ARBA00022692"/>
    </source>
</evidence>
<keyword evidence="4" id="KW-1133">Transmembrane helix</keyword>
<dbReference type="VEuPathDB" id="PiroplasmaDB:TpMuguga_03g00450"/>
<name>Q4MZR2_THEPA</name>